<evidence type="ECO:0000313" key="4">
    <source>
        <dbReference type="Proteomes" id="UP001057702"/>
    </source>
</evidence>
<feature type="region of interest" description="Disordered" evidence="1">
    <location>
        <begin position="1"/>
        <end position="42"/>
    </location>
</feature>
<keyword evidence="2" id="KW-0472">Membrane</keyword>
<evidence type="ECO:0000313" key="3">
    <source>
        <dbReference type="EMBL" id="MCQ4083217.1"/>
    </source>
</evidence>
<evidence type="ECO:0000256" key="2">
    <source>
        <dbReference type="SAM" id="Phobius"/>
    </source>
</evidence>
<accession>A0ABT1PZX7</accession>
<dbReference type="Proteomes" id="UP001057702">
    <property type="component" value="Unassembled WGS sequence"/>
</dbReference>
<feature type="compositionally biased region" description="Basic and acidic residues" evidence="1">
    <location>
        <begin position="1"/>
        <end position="10"/>
    </location>
</feature>
<feature type="region of interest" description="Disordered" evidence="1">
    <location>
        <begin position="219"/>
        <end position="256"/>
    </location>
</feature>
<dbReference type="RefSeq" id="WP_255922141.1">
    <property type="nucleotide sequence ID" value="NZ_JANFNG010000019.1"/>
</dbReference>
<keyword evidence="4" id="KW-1185">Reference proteome</keyword>
<comment type="caution">
    <text evidence="3">The sequence shown here is derived from an EMBL/GenBank/DDBJ whole genome shotgun (WGS) entry which is preliminary data.</text>
</comment>
<dbReference type="EMBL" id="JANFNG010000019">
    <property type="protein sequence ID" value="MCQ4083217.1"/>
    <property type="molecule type" value="Genomic_DNA"/>
</dbReference>
<organism evidence="3 4">
    <name type="scientific">Streptomyces humicola</name>
    <dbReference type="NCBI Taxonomy" id="2953240"/>
    <lineage>
        <taxon>Bacteria</taxon>
        <taxon>Bacillati</taxon>
        <taxon>Actinomycetota</taxon>
        <taxon>Actinomycetes</taxon>
        <taxon>Kitasatosporales</taxon>
        <taxon>Streptomycetaceae</taxon>
        <taxon>Streptomyces</taxon>
    </lineage>
</organism>
<feature type="compositionally biased region" description="Polar residues" evidence="1">
    <location>
        <begin position="231"/>
        <end position="256"/>
    </location>
</feature>
<dbReference type="InterPro" id="IPR043857">
    <property type="entry name" value="DUF5819"/>
</dbReference>
<dbReference type="Pfam" id="PF19136">
    <property type="entry name" value="DUF5819"/>
    <property type="match status" value="1"/>
</dbReference>
<feature type="compositionally biased region" description="Acidic residues" evidence="1">
    <location>
        <begin position="11"/>
        <end position="20"/>
    </location>
</feature>
<keyword evidence="2" id="KW-1133">Transmembrane helix</keyword>
<proteinExistence type="predicted"/>
<feature type="transmembrane region" description="Helical" evidence="2">
    <location>
        <begin position="59"/>
        <end position="84"/>
    </location>
</feature>
<keyword evidence="2" id="KW-0812">Transmembrane</keyword>
<sequence length="256" mass="27940">MEPPETRAADEADEADEAGEAVEVGERVPVDGPPGEPELPDSQEISDLQLTSVSLTSRIVIALTVAAVIVGAAFHLGMVFLSIAPSNTLSQQYSTTINDYVYPEFEQNWKLFAPNPLQENDDVQARAEVLMPDGTSTTTGWVDLTALDQAQIVHNPFPSHTQQNELRRAWSFYTDSHDSQGHPVGLRGTLAQEYVLRIVAHRFGPHLNGGTVQRIQVRSADTPVGSPPWSGDSNGTSTATSYQPQPWWNVSSEDFT</sequence>
<name>A0ABT1PZX7_9ACTN</name>
<evidence type="ECO:0000256" key="1">
    <source>
        <dbReference type="SAM" id="MobiDB-lite"/>
    </source>
</evidence>
<protein>
    <submittedName>
        <fullName evidence="3">DUF5819 family protein</fullName>
    </submittedName>
</protein>
<gene>
    <name evidence="3" type="ORF">NGB36_22080</name>
</gene>
<reference evidence="3" key="1">
    <citation type="submission" date="2022-06" db="EMBL/GenBank/DDBJ databases">
        <title>Draft genome sequence of Streptomyces sp. RB6PN25 isolated from peat swamp forest in Thailand.</title>
        <authorList>
            <person name="Duangmal K."/>
            <person name="Klaysubun C."/>
        </authorList>
    </citation>
    <scope>NUCLEOTIDE SEQUENCE</scope>
    <source>
        <strain evidence="3">RB6PN25</strain>
    </source>
</reference>